<dbReference type="Proteomes" id="UP000002730">
    <property type="component" value="Chromosome"/>
</dbReference>
<dbReference type="OrthoDB" id="1666848at2"/>
<dbReference type="HOGENOM" id="CLU_179778_2_0_9"/>
<organism evidence="2 3">
    <name type="scientific">Clostridium cellulovorans (strain ATCC 35296 / DSM 3052 / OCM 3 / 743B)</name>
    <dbReference type="NCBI Taxonomy" id="573061"/>
    <lineage>
        <taxon>Bacteria</taxon>
        <taxon>Bacillati</taxon>
        <taxon>Bacillota</taxon>
        <taxon>Clostridia</taxon>
        <taxon>Eubacteriales</taxon>
        <taxon>Clostridiaceae</taxon>
        <taxon>Clostridium</taxon>
    </lineage>
</organism>
<reference evidence="2 3" key="1">
    <citation type="submission" date="2010-08" db="EMBL/GenBank/DDBJ databases">
        <title>Complete sequence of Clostridium cellulovorans 743B.</title>
        <authorList>
            <consortium name="US DOE Joint Genome Institute"/>
            <person name="Lucas S."/>
            <person name="Copeland A."/>
            <person name="Lapidus A."/>
            <person name="Cheng J.-F."/>
            <person name="Bruce D."/>
            <person name="Goodwin L."/>
            <person name="Pitluck S."/>
            <person name="Chertkov O."/>
            <person name="Detter J.C."/>
            <person name="Han C."/>
            <person name="Tapia R."/>
            <person name="Land M."/>
            <person name="Hauser L."/>
            <person name="Chang Y.-J."/>
            <person name="Jeffries C."/>
            <person name="Kyrpides N."/>
            <person name="Ivanova N."/>
            <person name="Mikhailova N."/>
            <person name="Hemme C.L."/>
            <person name="Woyke T."/>
        </authorList>
    </citation>
    <scope>NUCLEOTIDE SEQUENCE [LARGE SCALE GENOMIC DNA]</scope>
    <source>
        <strain evidence="3">ATCC 35296 / DSM 3052 / OCM 3 / 743B</strain>
    </source>
</reference>
<evidence type="ECO:0000259" key="1">
    <source>
        <dbReference type="Pfam" id="PF20612"/>
    </source>
</evidence>
<dbReference type="Pfam" id="PF20612">
    <property type="entry name" value="SHOCT_2"/>
    <property type="match status" value="1"/>
</dbReference>
<dbReference type="KEGG" id="ccb:Clocel_3958"/>
<protein>
    <recommendedName>
        <fullName evidence="1">SHOCT-like domain-containing protein</fullName>
    </recommendedName>
</protein>
<dbReference type="STRING" id="573061.Clocel_3958"/>
<dbReference type="RefSeq" id="WP_010073965.1">
    <property type="nucleotide sequence ID" value="NC_014393.1"/>
</dbReference>
<dbReference type="EMBL" id="CP002160">
    <property type="protein sequence ID" value="ADL53621.1"/>
    <property type="molecule type" value="Genomic_DNA"/>
</dbReference>
<dbReference type="InterPro" id="IPR046749">
    <property type="entry name" value="SHOCT_2"/>
</dbReference>
<evidence type="ECO:0000313" key="2">
    <source>
        <dbReference type="EMBL" id="ADL53621.1"/>
    </source>
</evidence>
<gene>
    <name evidence="2" type="ordered locus">Clocel_3958</name>
</gene>
<keyword evidence="3" id="KW-1185">Reference proteome</keyword>
<dbReference type="eggNOG" id="ENOG5033BTX">
    <property type="taxonomic scope" value="Bacteria"/>
</dbReference>
<name>D9SLI4_CLOC7</name>
<evidence type="ECO:0000313" key="3">
    <source>
        <dbReference type="Proteomes" id="UP000002730"/>
    </source>
</evidence>
<accession>D9SLI4</accession>
<feature type="domain" description="SHOCT-like" evidence="1">
    <location>
        <begin position="1"/>
        <end position="52"/>
    </location>
</feature>
<sequence length="61" mass="7343">MTKEAFRNERLYQTTMSKVKNLLNQGLISKEEYKQIDTIFREKYRPNLSSLLFDIDLIQTE</sequence>
<proteinExistence type="predicted"/>
<dbReference type="AlphaFoldDB" id="D9SLI4"/>